<protein>
    <submittedName>
        <fullName evidence="1">Uncharacterized protein</fullName>
    </submittedName>
</protein>
<organism evidence="1">
    <name type="scientific">marine metagenome</name>
    <dbReference type="NCBI Taxonomy" id="408172"/>
    <lineage>
        <taxon>unclassified sequences</taxon>
        <taxon>metagenomes</taxon>
        <taxon>ecological metagenomes</taxon>
    </lineage>
</organism>
<gene>
    <name evidence="1" type="ORF">METZ01_LOCUS134714</name>
</gene>
<sequence length="24" mass="2860">MQYQQQIVMDHGSVKQSLKQILEK</sequence>
<reference evidence="1" key="1">
    <citation type="submission" date="2018-05" db="EMBL/GenBank/DDBJ databases">
        <authorList>
            <person name="Lanie J.A."/>
            <person name="Ng W.-L."/>
            <person name="Kazmierczak K.M."/>
            <person name="Andrzejewski T.M."/>
            <person name="Davidsen T.M."/>
            <person name="Wayne K.J."/>
            <person name="Tettelin H."/>
            <person name="Glass J.I."/>
            <person name="Rusch D."/>
            <person name="Podicherti R."/>
            <person name="Tsui H.-C.T."/>
            <person name="Winkler M.E."/>
        </authorList>
    </citation>
    <scope>NUCLEOTIDE SEQUENCE</scope>
</reference>
<accession>A0A381YY31</accession>
<evidence type="ECO:0000313" key="1">
    <source>
        <dbReference type="EMBL" id="SVA81860.1"/>
    </source>
</evidence>
<proteinExistence type="predicted"/>
<name>A0A381YY31_9ZZZZ</name>
<dbReference type="EMBL" id="UINC01019339">
    <property type="protein sequence ID" value="SVA81860.1"/>
    <property type="molecule type" value="Genomic_DNA"/>
</dbReference>
<dbReference type="AlphaFoldDB" id="A0A381YY31"/>